<dbReference type="FunFam" id="3.40.50.720:FF:000084">
    <property type="entry name" value="Short-chain dehydrogenase reductase"/>
    <property type="match status" value="1"/>
</dbReference>
<gene>
    <name evidence="3" type="ORF">FVE85_3268</name>
</gene>
<evidence type="ECO:0000256" key="2">
    <source>
        <dbReference type="SAM" id="MobiDB-lite"/>
    </source>
</evidence>
<evidence type="ECO:0000256" key="1">
    <source>
        <dbReference type="ARBA" id="ARBA00006484"/>
    </source>
</evidence>
<name>A0A5J4YX45_PORPP</name>
<evidence type="ECO:0000313" key="3">
    <source>
        <dbReference type="EMBL" id="KAA8495027.1"/>
    </source>
</evidence>
<dbReference type="PRINTS" id="PR00081">
    <property type="entry name" value="GDHRDH"/>
</dbReference>
<dbReference type="Pfam" id="PF13561">
    <property type="entry name" value="adh_short_C2"/>
    <property type="match status" value="1"/>
</dbReference>
<dbReference type="Proteomes" id="UP000324585">
    <property type="component" value="Unassembled WGS sequence"/>
</dbReference>
<comment type="caution">
    <text evidence="3">The sequence shown here is derived from an EMBL/GenBank/DDBJ whole genome shotgun (WGS) entry which is preliminary data.</text>
</comment>
<accession>A0A5J4YX45</accession>
<dbReference type="InterPro" id="IPR002347">
    <property type="entry name" value="SDR_fam"/>
</dbReference>
<comment type="similarity">
    <text evidence="1">Belongs to the short-chain dehydrogenases/reductases (SDR) family.</text>
</comment>
<feature type="region of interest" description="Disordered" evidence="2">
    <location>
        <begin position="235"/>
        <end position="255"/>
    </location>
</feature>
<dbReference type="OrthoDB" id="5302at2759"/>
<proteinExistence type="inferred from homology"/>
<protein>
    <submittedName>
        <fullName evidence="3">Dehydrogenase/reductase SDR family member 4</fullName>
    </submittedName>
</protein>
<dbReference type="PANTHER" id="PTHR43943">
    <property type="entry name" value="DEHYDROGENASE/REDUCTASE (SDR FAMILY) MEMBER 4"/>
    <property type="match status" value="1"/>
</dbReference>
<evidence type="ECO:0000313" key="4">
    <source>
        <dbReference type="Proteomes" id="UP000324585"/>
    </source>
</evidence>
<dbReference type="InterPro" id="IPR020904">
    <property type="entry name" value="Sc_DH/Rdtase_CS"/>
</dbReference>
<organism evidence="3 4">
    <name type="scientific">Porphyridium purpureum</name>
    <name type="common">Red alga</name>
    <name type="synonym">Porphyridium cruentum</name>
    <dbReference type="NCBI Taxonomy" id="35688"/>
    <lineage>
        <taxon>Eukaryota</taxon>
        <taxon>Rhodophyta</taxon>
        <taxon>Bangiophyceae</taxon>
        <taxon>Porphyridiales</taxon>
        <taxon>Porphyridiaceae</taxon>
        <taxon>Porphyridium</taxon>
    </lineage>
</organism>
<dbReference type="SUPFAM" id="SSF51735">
    <property type="entry name" value="NAD(P)-binding Rossmann-fold domains"/>
    <property type="match status" value="1"/>
</dbReference>
<dbReference type="Gene3D" id="3.40.50.720">
    <property type="entry name" value="NAD(P)-binding Rossmann-like Domain"/>
    <property type="match status" value="1"/>
</dbReference>
<dbReference type="OMA" id="GALPHMY"/>
<sequence>MPVEHESATQAHTPRRFVDKVVLVTGSTAGIGFAAAEQFVREGAQAVFVVSRKQANVDAAVAALERVAAAASESYARSRIVGKACNVGDRHAMQQLLEQVEREYARLDVLILNVAANPLFGPLLDAANESGPSEKAWDKLFEVNVKSTFYLAHDAAKLLRNARAGSVVVVGSIAGYDALPALGAYSITKTALLSLTRTLAVELAPRVRVNCCAPGIVMTRFSEALWRTNENHASGAVAHSGSDERHESSPAANSIPLNRYAEPSEIAKAIAFLASSDASYITGETLVVAGGMRSRL</sequence>
<dbReference type="EMBL" id="VRMN01000004">
    <property type="protein sequence ID" value="KAA8495027.1"/>
    <property type="molecule type" value="Genomic_DNA"/>
</dbReference>
<dbReference type="PROSITE" id="PS00061">
    <property type="entry name" value="ADH_SHORT"/>
    <property type="match status" value="1"/>
</dbReference>
<dbReference type="PANTHER" id="PTHR43943:SF2">
    <property type="entry name" value="DEHYDROGENASE_REDUCTASE 4"/>
    <property type="match status" value="1"/>
</dbReference>
<dbReference type="InterPro" id="IPR036291">
    <property type="entry name" value="NAD(P)-bd_dom_sf"/>
</dbReference>
<reference evidence="4" key="1">
    <citation type="journal article" date="2019" name="Nat. Commun.">
        <title>Expansion of phycobilisome linker gene families in mesophilic red algae.</title>
        <authorList>
            <person name="Lee J."/>
            <person name="Kim D."/>
            <person name="Bhattacharya D."/>
            <person name="Yoon H.S."/>
        </authorList>
    </citation>
    <scope>NUCLEOTIDE SEQUENCE [LARGE SCALE GENOMIC DNA]</scope>
    <source>
        <strain evidence="4">CCMP 1328</strain>
    </source>
</reference>
<dbReference type="PRINTS" id="PR00080">
    <property type="entry name" value="SDRFAMILY"/>
</dbReference>
<dbReference type="AlphaFoldDB" id="A0A5J4YX45"/>
<keyword evidence="4" id="KW-1185">Reference proteome</keyword>